<name>A0ABW2X5U8_9ACTN</name>
<dbReference type="EMBL" id="JBHTGL010000008">
    <property type="protein sequence ID" value="MFD0629185.1"/>
    <property type="molecule type" value="Genomic_DNA"/>
</dbReference>
<dbReference type="Proteomes" id="UP001596915">
    <property type="component" value="Unassembled WGS sequence"/>
</dbReference>
<gene>
    <name evidence="1" type="ORF">ACFQ2K_47790</name>
</gene>
<sequence length="207" mass="23124">MLPHVYRITKYDPADRDQHGHYIGAEAETSDHGPVEAAYLMAVAAFAEDTGVGQLAIREPEISGFAHFGPEPTVDGHGLAGLFPHDLAGFHDGAQVPIEIGLELVRAMLRDNGAWCRLEVEGRFSLHVGWDQYLYVGSSRPCDAALARTRTLALFPERLDASPYDFVLDQQHVQRPADADFWARLRWVVSSYRATFLEETYVRNASR</sequence>
<evidence type="ECO:0000313" key="1">
    <source>
        <dbReference type="EMBL" id="MFD0629185.1"/>
    </source>
</evidence>
<protein>
    <submittedName>
        <fullName evidence="1">Uncharacterized protein</fullName>
    </submittedName>
</protein>
<evidence type="ECO:0000313" key="2">
    <source>
        <dbReference type="Proteomes" id="UP001596915"/>
    </source>
</evidence>
<organism evidence="1 2">
    <name type="scientific">Streptomyces sanglieri</name>
    <dbReference type="NCBI Taxonomy" id="193460"/>
    <lineage>
        <taxon>Bacteria</taxon>
        <taxon>Bacillati</taxon>
        <taxon>Actinomycetota</taxon>
        <taxon>Actinomycetes</taxon>
        <taxon>Kitasatosporales</taxon>
        <taxon>Streptomycetaceae</taxon>
        <taxon>Streptomyces</taxon>
    </lineage>
</organism>
<proteinExistence type="predicted"/>
<comment type="caution">
    <text evidence="1">The sequence shown here is derived from an EMBL/GenBank/DDBJ whole genome shotgun (WGS) entry which is preliminary data.</text>
</comment>
<accession>A0ABW2X5U8</accession>
<reference evidence="2" key="1">
    <citation type="journal article" date="2019" name="Int. J. Syst. Evol. Microbiol.">
        <title>The Global Catalogue of Microorganisms (GCM) 10K type strain sequencing project: providing services to taxonomists for standard genome sequencing and annotation.</title>
        <authorList>
            <consortium name="The Broad Institute Genomics Platform"/>
            <consortium name="The Broad Institute Genome Sequencing Center for Infectious Disease"/>
            <person name="Wu L."/>
            <person name="Ma J."/>
        </authorList>
    </citation>
    <scope>NUCLEOTIDE SEQUENCE [LARGE SCALE GENOMIC DNA]</scope>
    <source>
        <strain evidence="2">JCM 12607</strain>
    </source>
</reference>
<keyword evidence="2" id="KW-1185">Reference proteome</keyword>